<dbReference type="Proteomes" id="UP000032142">
    <property type="component" value="Unassembled WGS sequence"/>
</dbReference>
<sequence length="52" mass="5895">MCSTMCRLLCVPDSFDHVCSTKCRLLRVSDGYVTCVVLSAGYYVYQIDRSHV</sequence>
<organism evidence="1 2">
    <name type="scientific">Gossypium arboreum</name>
    <name type="common">Tree cotton</name>
    <name type="synonym">Gossypium nanking</name>
    <dbReference type="NCBI Taxonomy" id="29729"/>
    <lineage>
        <taxon>Eukaryota</taxon>
        <taxon>Viridiplantae</taxon>
        <taxon>Streptophyta</taxon>
        <taxon>Embryophyta</taxon>
        <taxon>Tracheophyta</taxon>
        <taxon>Spermatophyta</taxon>
        <taxon>Magnoliopsida</taxon>
        <taxon>eudicotyledons</taxon>
        <taxon>Gunneridae</taxon>
        <taxon>Pentapetalae</taxon>
        <taxon>rosids</taxon>
        <taxon>malvids</taxon>
        <taxon>Malvales</taxon>
        <taxon>Malvaceae</taxon>
        <taxon>Malvoideae</taxon>
        <taxon>Gossypium</taxon>
    </lineage>
</organism>
<reference evidence="2" key="1">
    <citation type="submission" date="2014-09" db="EMBL/GenBank/DDBJ databases">
        <authorList>
            <person name="Mudge J."/>
            <person name="Ramaraj T."/>
            <person name="Lindquist I.E."/>
            <person name="Bharti A.K."/>
            <person name="Sundararajan A."/>
            <person name="Cameron C.T."/>
            <person name="Woodward J.E."/>
            <person name="May G.D."/>
            <person name="Brubaker C."/>
            <person name="Broadhvest J."/>
            <person name="Wilkins T.A."/>
        </authorList>
    </citation>
    <scope>NUCLEOTIDE SEQUENCE</scope>
    <source>
        <strain evidence="2">cv. AKA8401</strain>
    </source>
</reference>
<gene>
    <name evidence="1" type="ORF">F383_31723</name>
</gene>
<dbReference type="AlphaFoldDB" id="A0A0B0PGT3"/>
<name>A0A0B0PGT3_GOSAR</name>
<evidence type="ECO:0000313" key="2">
    <source>
        <dbReference type="Proteomes" id="UP000032142"/>
    </source>
</evidence>
<proteinExistence type="predicted"/>
<dbReference type="EMBL" id="KN427739">
    <property type="protein sequence ID" value="KHG24165.1"/>
    <property type="molecule type" value="Genomic_DNA"/>
</dbReference>
<accession>A0A0B0PGT3</accession>
<protein>
    <submittedName>
        <fullName evidence="1">Uncharacterized protein</fullName>
    </submittedName>
</protein>
<evidence type="ECO:0000313" key="1">
    <source>
        <dbReference type="EMBL" id="KHG24165.1"/>
    </source>
</evidence>
<keyword evidence="2" id="KW-1185">Reference proteome</keyword>